<dbReference type="PROSITE" id="PS50263">
    <property type="entry name" value="CN_HYDROLASE"/>
    <property type="match status" value="1"/>
</dbReference>
<name>A0A5A9W4Y8_9GAMM</name>
<evidence type="ECO:0000256" key="4">
    <source>
        <dbReference type="ARBA" id="ARBA00022679"/>
    </source>
</evidence>
<gene>
    <name evidence="9 11" type="primary">lnt</name>
    <name evidence="11" type="ORF">E1H14_07320</name>
</gene>
<evidence type="ECO:0000256" key="7">
    <source>
        <dbReference type="ARBA" id="ARBA00023136"/>
    </source>
</evidence>
<evidence type="ECO:0000256" key="6">
    <source>
        <dbReference type="ARBA" id="ARBA00022989"/>
    </source>
</evidence>
<comment type="function">
    <text evidence="9">Catalyzes the phospholipid dependent N-acylation of the N-terminal cysteine of apolipoprotein, the last step in lipoprotein maturation.</text>
</comment>
<keyword evidence="5 9" id="KW-0812">Transmembrane</keyword>
<accession>A0A5A9W4Y8</accession>
<keyword evidence="8 9" id="KW-0012">Acyltransferase</keyword>
<keyword evidence="6 9" id="KW-1133">Transmembrane helix</keyword>
<evidence type="ECO:0000259" key="10">
    <source>
        <dbReference type="PROSITE" id="PS50263"/>
    </source>
</evidence>
<dbReference type="OrthoDB" id="9804277at2"/>
<evidence type="ECO:0000256" key="5">
    <source>
        <dbReference type="ARBA" id="ARBA00022692"/>
    </source>
</evidence>
<dbReference type="AlphaFoldDB" id="A0A5A9W4Y8"/>
<keyword evidence="11" id="KW-0449">Lipoprotein</keyword>
<feature type="transmembrane region" description="Helical" evidence="9">
    <location>
        <begin position="61"/>
        <end position="80"/>
    </location>
</feature>
<dbReference type="InterPro" id="IPR036526">
    <property type="entry name" value="C-N_Hydrolase_sf"/>
</dbReference>
<sequence>MPSSSRVFLPLSWALRLVLALLAGALVTLALAPFNLWLLALLSPALLFALLDHLSPRQSALLGLAYGTGFFGAGVSWVYVSIHTFGGASPALASLMTLAFILALALLFMCQTYLYQRLCGRSLYRALGFCGLWLLFEWLRSWFLTGFPWLYLGYAWIDTPWAPLAAVTGVWGLSLLSVLLGCSLYAAWQQKRAVWLSVWLLPALLLLLPQSWTQADPEKGSLRVAVIQPDISQHDKWRADFLPGLLDKQIQLSQQHLDVDLILWPETAIPTLYYQAAPYVEPFFDQLDDLDITLISGFPYMTFYAESPDRPVFHNSLAIFSVGVGVYHKQRLVPFGEYVPFEAQLRGLIDFFDLPMSEFSLPPSSELILAVQNFAIAPLICYEIAYPELTRKSAAISDLLLTVSNDAWFGRSIAGDQHFQIARMRAIENGRWLVRGTNDGISALVDAQGQVIKQAERFSATSFSAEAPALQGQTPYQRWGVWPSLVLSLIFLILGGPRFRNPLKQHS</sequence>
<feature type="transmembrane region" description="Helical" evidence="9">
    <location>
        <begin position="36"/>
        <end position="54"/>
    </location>
</feature>
<protein>
    <recommendedName>
        <fullName evidence="9">Apolipoprotein N-acyltransferase</fullName>
        <shortName evidence="9">ALP N-acyltransferase</shortName>
        <ecNumber evidence="9">2.3.1.269</ecNumber>
    </recommendedName>
</protein>
<proteinExistence type="inferred from homology"/>
<keyword evidence="12" id="KW-1185">Reference proteome</keyword>
<dbReference type="PANTHER" id="PTHR38686">
    <property type="entry name" value="APOLIPOPROTEIN N-ACYLTRANSFERASE"/>
    <property type="match status" value="1"/>
</dbReference>
<feature type="transmembrane region" description="Helical" evidence="9">
    <location>
        <begin position="92"/>
        <end position="114"/>
    </location>
</feature>
<feature type="transmembrane region" description="Helical" evidence="9">
    <location>
        <begin position="193"/>
        <end position="212"/>
    </location>
</feature>
<evidence type="ECO:0000256" key="9">
    <source>
        <dbReference type="HAMAP-Rule" id="MF_01148"/>
    </source>
</evidence>
<dbReference type="Proteomes" id="UP000325302">
    <property type="component" value="Unassembled WGS sequence"/>
</dbReference>
<dbReference type="EC" id="2.3.1.269" evidence="9"/>
<organism evidence="11 12">
    <name type="scientific">Nitrincola tapanii</name>
    <dbReference type="NCBI Taxonomy" id="1708751"/>
    <lineage>
        <taxon>Bacteria</taxon>
        <taxon>Pseudomonadati</taxon>
        <taxon>Pseudomonadota</taxon>
        <taxon>Gammaproteobacteria</taxon>
        <taxon>Oceanospirillales</taxon>
        <taxon>Oceanospirillaceae</taxon>
        <taxon>Nitrincola</taxon>
    </lineage>
</organism>
<dbReference type="Gene3D" id="3.60.110.10">
    <property type="entry name" value="Carbon-nitrogen hydrolase"/>
    <property type="match status" value="1"/>
</dbReference>
<evidence type="ECO:0000313" key="12">
    <source>
        <dbReference type="Proteomes" id="UP000325302"/>
    </source>
</evidence>
<dbReference type="NCBIfam" id="TIGR00546">
    <property type="entry name" value="lnt"/>
    <property type="match status" value="1"/>
</dbReference>
<dbReference type="EMBL" id="SMRS01000005">
    <property type="protein sequence ID" value="KAA0874631.1"/>
    <property type="molecule type" value="Genomic_DNA"/>
</dbReference>
<keyword evidence="3 9" id="KW-1003">Cell membrane</keyword>
<feature type="transmembrane region" description="Helical" evidence="9">
    <location>
        <begin position="479"/>
        <end position="497"/>
    </location>
</feature>
<keyword evidence="4 9" id="KW-0808">Transferase</keyword>
<feature type="domain" description="CN hydrolase" evidence="10">
    <location>
        <begin position="227"/>
        <end position="469"/>
    </location>
</feature>
<evidence type="ECO:0000313" key="11">
    <source>
        <dbReference type="EMBL" id="KAA0874631.1"/>
    </source>
</evidence>
<comment type="pathway">
    <text evidence="9">Protein modification; lipoprotein biosynthesis (N-acyl transfer).</text>
</comment>
<evidence type="ECO:0000256" key="8">
    <source>
        <dbReference type="ARBA" id="ARBA00023315"/>
    </source>
</evidence>
<comment type="caution">
    <text evidence="11">The sequence shown here is derived from an EMBL/GenBank/DDBJ whole genome shotgun (WGS) entry which is preliminary data.</text>
</comment>
<reference evidence="11 12" key="1">
    <citation type="submission" date="2019-03" db="EMBL/GenBank/DDBJ databases">
        <title>Nitrincola sp. nov. isolated from an Indian soda lake.</title>
        <authorList>
            <person name="Joshi A."/>
            <person name="Thite S.V."/>
            <person name="Joseph N."/>
            <person name="Dhotre D."/>
            <person name="Moorthy M."/>
            <person name="Shouche Y.S."/>
        </authorList>
    </citation>
    <scope>NUCLEOTIDE SEQUENCE [LARGE SCALE GENOMIC DNA]</scope>
    <source>
        <strain evidence="11 12">MEB193</strain>
    </source>
</reference>
<evidence type="ECO:0000256" key="1">
    <source>
        <dbReference type="ARBA" id="ARBA00004651"/>
    </source>
</evidence>
<keyword evidence="7 9" id="KW-0472">Membrane</keyword>
<dbReference type="GO" id="GO:0016410">
    <property type="term" value="F:N-acyltransferase activity"/>
    <property type="evidence" value="ECO:0007669"/>
    <property type="project" value="UniProtKB-UniRule"/>
</dbReference>
<feature type="transmembrane region" description="Helical" evidence="9">
    <location>
        <begin position="7"/>
        <end position="30"/>
    </location>
</feature>
<dbReference type="UniPathway" id="UPA00666"/>
<dbReference type="SUPFAM" id="SSF56317">
    <property type="entry name" value="Carbon-nitrogen hydrolase"/>
    <property type="match status" value="1"/>
</dbReference>
<evidence type="ECO:0000256" key="2">
    <source>
        <dbReference type="ARBA" id="ARBA00010065"/>
    </source>
</evidence>
<dbReference type="CDD" id="cd07571">
    <property type="entry name" value="ALP_N-acyl_transferase"/>
    <property type="match status" value="1"/>
</dbReference>
<dbReference type="Pfam" id="PF20154">
    <property type="entry name" value="LNT_N"/>
    <property type="match status" value="1"/>
</dbReference>
<dbReference type="GO" id="GO:0005886">
    <property type="term" value="C:plasma membrane"/>
    <property type="evidence" value="ECO:0007669"/>
    <property type="project" value="UniProtKB-SubCell"/>
</dbReference>
<comment type="catalytic activity">
    <reaction evidence="9">
        <text>N-terminal S-1,2-diacyl-sn-glyceryl-L-cysteinyl-[lipoprotein] + a glycerophospholipid = N-acyl-S-1,2-diacyl-sn-glyceryl-L-cysteinyl-[lipoprotein] + a 2-acyl-sn-glycero-3-phospholipid + H(+)</text>
        <dbReference type="Rhea" id="RHEA:48228"/>
        <dbReference type="Rhea" id="RHEA-COMP:14681"/>
        <dbReference type="Rhea" id="RHEA-COMP:14684"/>
        <dbReference type="ChEBI" id="CHEBI:15378"/>
        <dbReference type="ChEBI" id="CHEBI:136912"/>
        <dbReference type="ChEBI" id="CHEBI:140656"/>
        <dbReference type="ChEBI" id="CHEBI:140657"/>
        <dbReference type="ChEBI" id="CHEBI:140660"/>
        <dbReference type="EC" id="2.3.1.269"/>
    </reaction>
</comment>
<dbReference type="GO" id="GO:0042158">
    <property type="term" value="P:lipoprotein biosynthetic process"/>
    <property type="evidence" value="ECO:0007669"/>
    <property type="project" value="UniProtKB-UniRule"/>
</dbReference>
<feature type="transmembrane region" description="Helical" evidence="9">
    <location>
        <begin position="126"/>
        <end position="152"/>
    </location>
</feature>
<comment type="similarity">
    <text evidence="2 9">Belongs to the CN hydrolase family. Apolipoprotein N-acyltransferase subfamily.</text>
</comment>
<dbReference type="InterPro" id="IPR003010">
    <property type="entry name" value="C-N_Hydrolase"/>
</dbReference>
<dbReference type="InterPro" id="IPR004563">
    <property type="entry name" value="Apolipo_AcylTrfase"/>
</dbReference>
<dbReference type="HAMAP" id="MF_01148">
    <property type="entry name" value="Lnt"/>
    <property type="match status" value="1"/>
</dbReference>
<dbReference type="RefSeq" id="WP_149390812.1">
    <property type="nucleotide sequence ID" value="NZ_SMRS01000005.1"/>
</dbReference>
<evidence type="ECO:0000256" key="3">
    <source>
        <dbReference type="ARBA" id="ARBA00022475"/>
    </source>
</evidence>
<comment type="subcellular location">
    <subcellularLocation>
        <location evidence="1 9">Cell membrane</location>
        <topology evidence="1 9">Multi-pass membrane protein</topology>
    </subcellularLocation>
</comment>
<feature type="transmembrane region" description="Helical" evidence="9">
    <location>
        <begin position="164"/>
        <end position="186"/>
    </location>
</feature>
<dbReference type="Pfam" id="PF00795">
    <property type="entry name" value="CN_hydrolase"/>
    <property type="match status" value="1"/>
</dbReference>
<dbReference type="PANTHER" id="PTHR38686:SF1">
    <property type="entry name" value="APOLIPOPROTEIN N-ACYLTRANSFERASE"/>
    <property type="match status" value="1"/>
</dbReference>
<dbReference type="InterPro" id="IPR045378">
    <property type="entry name" value="LNT_N"/>
</dbReference>